<dbReference type="Gene3D" id="2.30.30.40">
    <property type="entry name" value="SH3 Domains"/>
    <property type="match status" value="2"/>
</dbReference>
<dbReference type="SMART" id="SM00326">
    <property type="entry name" value="SH3"/>
    <property type="match status" value="2"/>
</dbReference>
<feature type="compositionally biased region" description="Polar residues" evidence="3">
    <location>
        <begin position="241"/>
        <end position="267"/>
    </location>
</feature>
<dbReference type="GO" id="GO:0030427">
    <property type="term" value="C:site of polarized growth"/>
    <property type="evidence" value="ECO:0007669"/>
    <property type="project" value="TreeGrafter"/>
</dbReference>
<evidence type="ECO:0000313" key="6">
    <source>
        <dbReference type="EMBL" id="KAK5174392.1"/>
    </source>
</evidence>
<keyword evidence="7" id="KW-1185">Reference proteome</keyword>
<dbReference type="GO" id="GO:0051015">
    <property type="term" value="F:actin filament binding"/>
    <property type="evidence" value="ECO:0007669"/>
    <property type="project" value="TreeGrafter"/>
</dbReference>
<dbReference type="SMART" id="SM00102">
    <property type="entry name" value="ADF"/>
    <property type="match status" value="1"/>
</dbReference>
<dbReference type="GO" id="GO:0030833">
    <property type="term" value="P:regulation of actin filament polymerization"/>
    <property type="evidence" value="ECO:0007669"/>
    <property type="project" value="TreeGrafter"/>
</dbReference>
<feature type="domain" description="ADF-H" evidence="5">
    <location>
        <begin position="5"/>
        <end position="155"/>
    </location>
</feature>
<feature type="compositionally biased region" description="Basic and acidic residues" evidence="3">
    <location>
        <begin position="683"/>
        <end position="699"/>
    </location>
</feature>
<dbReference type="RefSeq" id="XP_064663061.1">
    <property type="nucleotide sequence ID" value="XM_064798734.1"/>
</dbReference>
<dbReference type="Pfam" id="PF00241">
    <property type="entry name" value="Cofilin_ADF"/>
    <property type="match status" value="1"/>
</dbReference>
<name>A0AAV9PM68_9PEZI</name>
<feature type="compositionally biased region" description="Low complexity" evidence="3">
    <location>
        <begin position="316"/>
        <end position="328"/>
    </location>
</feature>
<dbReference type="PRINTS" id="PR00499">
    <property type="entry name" value="P67PHOX"/>
</dbReference>
<dbReference type="FunFam" id="3.40.20.10:FF:000045">
    <property type="entry name" value="Actin binding protein, putative"/>
    <property type="match status" value="1"/>
</dbReference>
<feature type="compositionally biased region" description="Low complexity" evidence="3">
    <location>
        <begin position="455"/>
        <end position="465"/>
    </location>
</feature>
<dbReference type="SUPFAM" id="SSF50044">
    <property type="entry name" value="SH3-domain"/>
    <property type="match status" value="2"/>
</dbReference>
<evidence type="ECO:0000259" key="5">
    <source>
        <dbReference type="PROSITE" id="PS51263"/>
    </source>
</evidence>
<feature type="domain" description="SH3" evidence="4">
    <location>
        <begin position="764"/>
        <end position="822"/>
    </location>
</feature>
<dbReference type="InterPro" id="IPR035718">
    <property type="entry name" value="Abp1_fungi_SH3_C2"/>
</dbReference>
<dbReference type="InterPro" id="IPR036028">
    <property type="entry name" value="SH3-like_dom_sf"/>
</dbReference>
<feature type="region of interest" description="Disordered" evidence="3">
    <location>
        <begin position="157"/>
        <end position="699"/>
    </location>
</feature>
<dbReference type="PROSITE" id="PS50002">
    <property type="entry name" value="SH3"/>
    <property type="match status" value="2"/>
</dbReference>
<organism evidence="6 7">
    <name type="scientific">Saxophila tyrrhenica</name>
    <dbReference type="NCBI Taxonomy" id="1690608"/>
    <lineage>
        <taxon>Eukaryota</taxon>
        <taxon>Fungi</taxon>
        <taxon>Dikarya</taxon>
        <taxon>Ascomycota</taxon>
        <taxon>Pezizomycotina</taxon>
        <taxon>Dothideomycetes</taxon>
        <taxon>Dothideomycetidae</taxon>
        <taxon>Mycosphaerellales</taxon>
        <taxon>Extremaceae</taxon>
        <taxon>Saxophila</taxon>
    </lineage>
</organism>
<dbReference type="SUPFAM" id="SSF55753">
    <property type="entry name" value="Actin depolymerizing proteins"/>
    <property type="match status" value="1"/>
</dbReference>
<sequence length="822" mass="86110">MASLNLSANGPSITASYQKIVNSGPPSGAAASSPTYGQWALFSVQAPLVSAFQAESGKESVLKVQTTGEGELLDLIEDFSDGRIQFAFVKVKDPNTTLPKSVLIAWCGEGVPERTKGYFTSHLNAVSKVLHGYHVQVTARSDRDLTPEMIVQKVADASGSKYSGGGNVPASSGASGPPPPVASKPTMPTKSFGASGGFQALGSRSRAPQSSAPVDSDGWGEDAPEVTRSQLEKVAPAYQPTKVNMGQLQSQNEPSRYQPPQQSSNGNPDVVKGGYQPVGKVDINALRQQAQEQGQSKDDRPTVVKGAYEPVGKVDIAAIRSQSRAAPPAAAPMPSQPSGGDEERPKSLADRSAAFSSGTGSERLTSLPKPAVANRFGSQANTFAGTRAPQPSGFESKPAAPSAAPVGTASKTFADEGGKTPAQIWAEKKARQRGDSGAAETQPSGGSGAPASPIQSQQSGSWQSGYAGKKWGVQIPSKTGGSAVSEQRTGEEPPREEEQEPTTGGVGAIRDRFKDAAPMGATAPGAPSAPEPPPLDTSSKPNAGARGVPIPGLPTRPQQEDVPEEEHQDLPPPPPRPMPQDEPEEEDEEPMPRGSPIRVAMPVSREPEAEIEKPEPLPPRGLPTESLQQTISQHDEPEPEEQMQDDDPARMAGQAAATASFGQTEDPRSAGTSGGQEAIAQYDYEKAEENELELRDGDRITNIDMVDEDWWMGQNPRGETGLFPANYVDIVAGSGGSGGGAAAAPPPPAPAQPEPEPEESGGGNAGHTAVAQYDYEAGEENELSFPDGAKITDIEFPDEDWWLGSYGGKRGLFPAAYCELDR</sequence>
<feature type="domain" description="SH3" evidence="4">
    <location>
        <begin position="673"/>
        <end position="733"/>
    </location>
</feature>
<evidence type="ECO:0000256" key="2">
    <source>
        <dbReference type="PROSITE-ProRule" id="PRU00192"/>
    </source>
</evidence>
<feature type="compositionally biased region" description="Acidic residues" evidence="3">
    <location>
        <begin position="637"/>
        <end position="646"/>
    </location>
</feature>
<dbReference type="PANTHER" id="PTHR10829">
    <property type="entry name" value="CORTACTIN AND DREBRIN"/>
    <property type="match status" value="1"/>
</dbReference>
<dbReference type="Proteomes" id="UP001337655">
    <property type="component" value="Unassembled WGS sequence"/>
</dbReference>
<dbReference type="PRINTS" id="PR00452">
    <property type="entry name" value="SH3DOMAIN"/>
</dbReference>
<dbReference type="GeneID" id="89922820"/>
<evidence type="ECO:0000256" key="3">
    <source>
        <dbReference type="SAM" id="MobiDB-lite"/>
    </source>
</evidence>
<dbReference type="CDD" id="cd11962">
    <property type="entry name" value="SH3_Abp1_fungi_C1"/>
    <property type="match status" value="1"/>
</dbReference>
<gene>
    <name evidence="6" type="primary">ABP1</name>
    <name evidence="6" type="ORF">LTR77_001472</name>
</gene>
<reference evidence="6 7" key="1">
    <citation type="submission" date="2023-08" db="EMBL/GenBank/DDBJ databases">
        <title>Black Yeasts Isolated from many extreme environments.</title>
        <authorList>
            <person name="Coleine C."/>
            <person name="Stajich J.E."/>
            <person name="Selbmann L."/>
        </authorList>
    </citation>
    <scope>NUCLEOTIDE SEQUENCE [LARGE SCALE GENOMIC DNA]</scope>
    <source>
        <strain evidence="6 7">CCFEE 5935</strain>
    </source>
</reference>
<dbReference type="CDD" id="cd11281">
    <property type="entry name" value="ADF_drebrin_like"/>
    <property type="match status" value="1"/>
</dbReference>
<feature type="compositionally biased region" description="Low complexity" evidence="3">
    <location>
        <begin position="516"/>
        <end position="526"/>
    </location>
</feature>
<proteinExistence type="predicted"/>
<feature type="compositionally biased region" description="Basic and acidic residues" evidence="3">
    <location>
        <begin position="605"/>
        <end position="615"/>
    </location>
</feature>
<dbReference type="GO" id="GO:0030864">
    <property type="term" value="C:cortical actin cytoskeleton"/>
    <property type="evidence" value="ECO:0007669"/>
    <property type="project" value="TreeGrafter"/>
</dbReference>
<protein>
    <submittedName>
        <fullName evidence="6">Actin binding protein</fullName>
    </submittedName>
</protein>
<dbReference type="GO" id="GO:0005884">
    <property type="term" value="C:actin filament"/>
    <property type="evidence" value="ECO:0007669"/>
    <property type="project" value="TreeGrafter"/>
</dbReference>
<dbReference type="EMBL" id="JAVRRT010000002">
    <property type="protein sequence ID" value="KAK5174392.1"/>
    <property type="molecule type" value="Genomic_DNA"/>
</dbReference>
<dbReference type="InterPro" id="IPR002108">
    <property type="entry name" value="ADF-H"/>
</dbReference>
<comment type="caution">
    <text evidence="6">The sequence shown here is derived from an EMBL/GenBank/DDBJ whole genome shotgun (WGS) entry which is preliminary data.</text>
</comment>
<dbReference type="InterPro" id="IPR001452">
    <property type="entry name" value="SH3_domain"/>
</dbReference>
<dbReference type="AlphaFoldDB" id="A0AAV9PM68"/>
<dbReference type="PROSITE" id="PS51263">
    <property type="entry name" value="ADF_H"/>
    <property type="match status" value="1"/>
</dbReference>
<feature type="compositionally biased region" description="Polar residues" evidence="3">
    <location>
        <begin position="354"/>
        <end position="364"/>
    </location>
</feature>
<evidence type="ECO:0000313" key="7">
    <source>
        <dbReference type="Proteomes" id="UP001337655"/>
    </source>
</evidence>
<dbReference type="InterPro" id="IPR035719">
    <property type="entry name" value="Abp1_fungi_SH3_C1"/>
</dbReference>
<evidence type="ECO:0000256" key="1">
    <source>
        <dbReference type="ARBA" id="ARBA00022443"/>
    </source>
</evidence>
<feature type="compositionally biased region" description="Pro residues" evidence="3">
    <location>
        <begin position="744"/>
        <end position="754"/>
    </location>
</feature>
<accession>A0AAV9PM68</accession>
<dbReference type="CDD" id="cd11961">
    <property type="entry name" value="SH3_Abp1_fungi_C2"/>
    <property type="match status" value="1"/>
</dbReference>
<dbReference type="Pfam" id="PF00018">
    <property type="entry name" value="SH3_1"/>
    <property type="match status" value="2"/>
</dbReference>
<dbReference type="Gene3D" id="3.40.20.10">
    <property type="entry name" value="Severin"/>
    <property type="match status" value="1"/>
</dbReference>
<keyword evidence="1 2" id="KW-0728">SH3 domain</keyword>
<dbReference type="PANTHER" id="PTHR10829:SF25">
    <property type="entry name" value="DREBRIN-LIKE PROTEIN"/>
    <property type="match status" value="1"/>
</dbReference>
<feature type="compositionally biased region" description="Pro residues" evidence="3">
    <location>
        <begin position="570"/>
        <end position="580"/>
    </location>
</feature>
<evidence type="ECO:0000259" key="4">
    <source>
        <dbReference type="PROSITE" id="PS50002"/>
    </source>
</evidence>
<feature type="compositionally biased region" description="Polar residues" evidence="3">
    <location>
        <begin position="476"/>
        <end position="485"/>
    </location>
</feature>
<feature type="region of interest" description="Disordered" evidence="3">
    <location>
        <begin position="733"/>
        <end position="771"/>
    </location>
</feature>
<dbReference type="InterPro" id="IPR029006">
    <property type="entry name" value="ADF-H/Gelsolin-like_dom_sf"/>
</dbReference>